<evidence type="ECO:0000313" key="10">
    <source>
        <dbReference type="EMBL" id="PRR75998.1"/>
    </source>
</evidence>
<comment type="subcellular location">
    <subcellularLocation>
        <location evidence="1">Membrane</location>
        <topology evidence="1">Lipid-anchor</topology>
    </subcellularLocation>
</comment>
<keyword evidence="4" id="KW-0732">Signal</keyword>
<evidence type="ECO:0000256" key="7">
    <source>
        <dbReference type="ARBA" id="ARBA00023288"/>
    </source>
</evidence>
<dbReference type="PANTHER" id="PTHR35789:SF1">
    <property type="entry name" value="SPORE GERMINATION PROTEIN B3"/>
    <property type="match status" value="1"/>
</dbReference>
<evidence type="ECO:0000256" key="4">
    <source>
        <dbReference type="ARBA" id="ARBA00022729"/>
    </source>
</evidence>
<dbReference type="AlphaFoldDB" id="A0A2T0AYL0"/>
<keyword evidence="6" id="KW-0564">Palmitate</keyword>
<evidence type="ECO:0000256" key="6">
    <source>
        <dbReference type="ARBA" id="ARBA00023139"/>
    </source>
</evidence>
<dbReference type="Gene3D" id="3.30.300.210">
    <property type="entry name" value="Nutrient germinant receptor protein C, domain 3"/>
    <property type="match status" value="1"/>
</dbReference>
<dbReference type="Proteomes" id="UP000238415">
    <property type="component" value="Unassembled WGS sequence"/>
</dbReference>
<accession>A0A2T0AYL0</accession>
<keyword evidence="11" id="KW-1185">Reference proteome</keyword>
<keyword evidence="7" id="KW-0449">Lipoprotein</keyword>
<dbReference type="InterPro" id="IPR008844">
    <property type="entry name" value="Spore_GerAC-like"/>
</dbReference>
<dbReference type="NCBIfam" id="TIGR02887">
    <property type="entry name" value="spore_ger_x_C"/>
    <property type="match status" value="1"/>
</dbReference>
<sequence>MPTWRLTLTGATFAEAINKGATRSERTLFFGHQKIIVLGEELARRDALQSVLDWWTRNRESYVAINVLLAEGDAAAIMEGRPEFARSVSMFLNDEMQQVIKTTRFVKHSLQEVLVALDAGEDILLARVKVLPDGKPQVAGTGVIHRGRLVGWLSPEETQAALWITGETKGCDVLVVPVPELDNVFSLEFCKIKPEIKPKMENESLSFEVKIEFNGRIAEKMGNPGILKAGDLQLVEGKAEAVITERLQQVMSKLQRQYRADVLGFGRRIEKKWPHRWEGMKEQWPQIFAGIPVTLQVKVKILGTGLVS</sequence>
<comment type="caution">
    <text evidence="10">The sequence shown here is derived from an EMBL/GenBank/DDBJ whole genome shotgun (WGS) entry which is preliminary data.</text>
</comment>
<dbReference type="InterPro" id="IPR046953">
    <property type="entry name" value="Spore_GerAC-like_C"/>
</dbReference>
<evidence type="ECO:0000256" key="5">
    <source>
        <dbReference type="ARBA" id="ARBA00023136"/>
    </source>
</evidence>
<keyword evidence="5" id="KW-0472">Membrane</keyword>
<dbReference type="PANTHER" id="PTHR35789">
    <property type="entry name" value="SPORE GERMINATION PROTEIN B3"/>
    <property type="match status" value="1"/>
</dbReference>
<feature type="domain" description="Spore germination GerAC-like C-terminal" evidence="8">
    <location>
        <begin position="140"/>
        <end position="305"/>
    </location>
</feature>
<evidence type="ECO:0000313" key="11">
    <source>
        <dbReference type="Proteomes" id="UP000238415"/>
    </source>
</evidence>
<dbReference type="EMBL" id="PVXM01000002">
    <property type="protein sequence ID" value="PRR75998.1"/>
    <property type="molecule type" value="Genomic_DNA"/>
</dbReference>
<dbReference type="Pfam" id="PF25198">
    <property type="entry name" value="Spore_GerAC_N"/>
    <property type="match status" value="1"/>
</dbReference>
<evidence type="ECO:0000256" key="2">
    <source>
        <dbReference type="ARBA" id="ARBA00007886"/>
    </source>
</evidence>
<protein>
    <submittedName>
        <fullName evidence="10">Spore germination protein B3</fullName>
    </submittedName>
</protein>
<keyword evidence="3" id="KW-0309">Germination</keyword>
<evidence type="ECO:0000256" key="1">
    <source>
        <dbReference type="ARBA" id="ARBA00004635"/>
    </source>
</evidence>
<dbReference type="InterPro" id="IPR057336">
    <property type="entry name" value="GerAC_N"/>
</dbReference>
<comment type="similarity">
    <text evidence="2">Belongs to the GerABKC lipoprotein family.</text>
</comment>
<gene>
    <name evidence="10" type="primary">gerBC_1</name>
    <name evidence="10" type="ORF">MOHU_00940</name>
</gene>
<dbReference type="GO" id="GO:0016020">
    <property type="term" value="C:membrane"/>
    <property type="evidence" value="ECO:0007669"/>
    <property type="project" value="UniProtKB-SubCell"/>
</dbReference>
<name>A0A2T0AYL0_9FIRM</name>
<organism evidence="10 11">
    <name type="scientific">Neomoorella humiferrea</name>
    <dbReference type="NCBI Taxonomy" id="676965"/>
    <lineage>
        <taxon>Bacteria</taxon>
        <taxon>Bacillati</taxon>
        <taxon>Bacillota</taxon>
        <taxon>Clostridia</taxon>
        <taxon>Neomoorellales</taxon>
        <taxon>Neomoorellaceae</taxon>
        <taxon>Neomoorella</taxon>
    </lineage>
</organism>
<dbReference type="InterPro" id="IPR038501">
    <property type="entry name" value="Spore_GerAC_C_sf"/>
</dbReference>
<evidence type="ECO:0000256" key="3">
    <source>
        <dbReference type="ARBA" id="ARBA00022544"/>
    </source>
</evidence>
<proteinExistence type="inferred from homology"/>
<reference evidence="10 11" key="1">
    <citation type="submission" date="2018-03" db="EMBL/GenBank/DDBJ databases">
        <title>Genome sequence of Moorella humiferrea DSM 23265.</title>
        <authorList>
            <person name="Poehlein A."/>
            <person name="Daniel R."/>
        </authorList>
    </citation>
    <scope>NUCLEOTIDE SEQUENCE [LARGE SCALE GENOMIC DNA]</scope>
    <source>
        <strain evidence="10 11">DSM 23265</strain>
    </source>
</reference>
<dbReference type="Pfam" id="PF05504">
    <property type="entry name" value="Spore_GerAC"/>
    <property type="match status" value="1"/>
</dbReference>
<evidence type="ECO:0000259" key="9">
    <source>
        <dbReference type="Pfam" id="PF25198"/>
    </source>
</evidence>
<evidence type="ECO:0000259" key="8">
    <source>
        <dbReference type="Pfam" id="PF05504"/>
    </source>
</evidence>
<feature type="domain" description="Spore germination protein N-terminal" evidence="9">
    <location>
        <begin position="7"/>
        <end position="129"/>
    </location>
</feature>
<dbReference type="GO" id="GO:0009847">
    <property type="term" value="P:spore germination"/>
    <property type="evidence" value="ECO:0007669"/>
    <property type="project" value="InterPro"/>
</dbReference>